<gene>
    <name evidence="7" type="ORF">DEBURN_LOCUS5771</name>
</gene>
<evidence type="ECO:0000256" key="2">
    <source>
        <dbReference type="ARBA" id="ARBA00023125"/>
    </source>
</evidence>
<dbReference type="InterPro" id="IPR001005">
    <property type="entry name" value="SANT/Myb"/>
</dbReference>
<dbReference type="GO" id="GO:0000976">
    <property type="term" value="F:transcription cis-regulatory region binding"/>
    <property type="evidence" value="ECO:0007669"/>
    <property type="project" value="TreeGrafter"/>
</dbReference>
<reference evidence="7" key="1">
    <citation type="submission" date="2021-06" db="EMBL/GenBank/DDBJ databases">
        <authorList>
            <person name="Kallberg Y."/>
            <person name="Tangrot J."/>
            <person name="Rosling A."/>
        </authorList>
    </citation>
    <scope>NUCLEOTIDE SEQUENCE</scope>
    <source>
        <strain evidence="7">AZ414A</strain>
    </source>
</reference>
<keyword evidence="8" id="KW-1185">Reference proteome</keyword>
<dbReference type="Proteomes" id="UP000789706">
    <property type="component" value="Unassembled WGS sequence"/>
</dbReference>
<dbReference type="InterPro" id="IPR009057">
    <property type="entry name" value="Homeodomain-like_sf"/>
</dbReference>
<dbReference type="PANTHER" id="PTHR46380:SF2">
    <property type="entry name" value="CYCLIN-D-BINDING MYB-LIKE TRANSCRIPTION FACTOR 1"/>
    <property type="match status" value="1"/>
</dbReference>
<organism evidence="7 8">
    <name type="scientific">Diversispora eburnea</name>
    <dbReference type="NCBI Taxonomy" id="1213867"/>
    <lineage>
        <taxon>Eukaryota</taxon>
        <taxon>Fungi</taxon>
        <taxon>Fungi incertae sedis</taxon>
        <taxon>Mucoromycota</taxon>
        <taxon>Glomeromycotina</taxon>
        <taxon>Glomeromycetes</taxon>
        <taxon>Diversisporales</taxon>
        <taxon>Diversisporaceae</taxon>
        <taxon>Diversispora</taxon>
    </lineage>
</organism>
<feature type="domain" description="HTH myb-type" evidence="6">
    <location>
        <begin position="153"/>
        <end position="200"/>
    </location>
</feature>
<feature type="region of interest" description="Disordered" evidence="4">
    <location>
        <begin position="1"/>
        <end position="64"/>
    </location>
</feature>
<dbReference type="SUPFAM" id="SSF46689">
    <property type="entry name" value="Homeodomain-like"/>
    <property type="match status" value="1"/>
</dbReference>
<keyword evidence="2" id="KW-0238">DNA-binding</keyword>
<feature type="compositionally biased region" description="Polar residues" evidence="4">
    <location>
        <begin position="1"/>
        <end position="21"/>
    </location>
</feature>
<accession>A0A9N9AAH1</accession>
<comment type="subcellular location">
    <subcellularLocation>
        <location evidence="1">Nucleus</location>
    </subcellularLocation>
</comment>
<feature type="compositionally biased region" description="Basic and acidic residues" evidence="4">
    <location>
        <begin position="574"/>
        <end position="598"/>
    </location>
</feature>
<feature type="compositionally biased region" description="Low complexity" evidence="4">
    <location>
        <begin position="30"/>
        <end position="45"/>
    </location>
</feature>
<dbReference type="Gene3D" id="1.10.10.60">
    <property type="entry name" value="Homeodomain-like"/>
    <property type="match status" value="1"/>
</dbReference>
<dbReference type="PROSITE" id="PS50090">
    <property type="entry name" value="MYB_LIKE"/>
    <property type="match status" value="1"/>
</dbReference>
<name>A0A9N9AAH1_9GLOM</name>
<feature type="compositionally biased region" description="Low complexity" evidence="4">
    <location>
        <begin position="354"/>
        <end position="375"/>
    </location>
</feature>
<feature type="region of interest" description="Disordered" evidence="4">
    <location>
        <begin position="574"/>
        <end position="617"/>
    </location>
</feature>
<dbReference type="GO" id="GO:0005634">
    <property type="term" value="C:nucleus"/>
    <property type="evidence" value="ECO:0007669"/>
    <property type="project" value="UniProtKB-SubCell"/>
</dbReference>
<evidence type="ECO:0000259" key="6">
    <source>
        <dbReference type="PROSITE" id="PS51294"/>
    </source>
</evidence>
<sequence length="636" mass="73732">MSTPSVTDLQLTKSTKSSNKTARTRRAKSNNDNSNKVSNKLNKVSNTEKEANNPHGHSLTSRWLDRQQCDEMGIKYKKGKFTAEEDRKVKQALNDYKTLHNLDDDGIRDLIYGRNNTEHKKFWTSIATQIGTRPIRTLALHVQRKYHPFNYTGTWSPEEDEELNRLVSIYHHDWTTIGYQMDRTGQQCRDRWRDYVEYQNEKQLGKWSNEEEEKLTNIIVDLTKENNADITTDWGIPRYSLRLKYELKNGIIAKWSDSDSYTLVNKLLKCGALEELEVNWEELISNENWGPWTPEVLKDCWRRLKYTVKDFSAKSFRDVAVEILDRYNETTKTYKATFSNPRITYPSPSPSPPVSSSSFKGKSSKLKNSTLSKESNASDLDQESDKESTNQTIECPYCFEPLPNPLPLKLKEKLAQIDKSKGKKRKSFFDDDEFCKLHEAELKIISQGISKGYPRIIDYDQLPARIKKLKKKLKKIILGKVKSKYRKQALETYRKIGRRAKLPMSVMSRFETLRPGYFGPKGAEIIMETLMNMFTKKKNILTAELAKPQSIVEYLQEVLVPETCIRLIREDYNNKGESSHKDDKNKKRKWSADESEKNIKKKKRKAEGGGSGKISRKEAKIIMKESAEYGECLNGE</sequence>
<dbReference type="SMART" id="SM00717">
    <property type="entry name" value="SANT"/>
    <property type="match status" value="3"/>
</dbReference>
<dbReference type="SMART" id="SM01312">
    <property type="entry name" value="RTC4"/>
    <property type="match status" value="1"/>
</dbReference>
<dbReference type="AlphaFoldDB" id="A0A9N9AAH1"/>
<dbReference type="EMBL" id="CAJVPK010000534">
    <property type="protein sequence ID" value="CAG8523240.1"/>
    <property type="molecule type" value="Genomic_DNA"/>
</dbReference>
<dbReference type="PANTHER" id="PTHR46380">
    <property type="entry name" value="CYCLIN-D-BINDING MYB-LIKE TRANSCRIPTION FACTOR 1"/>
    <property type="match status" value="1"/>
</dbReference>
<evidence type="ECO:0000313" key="8">
    <source>
        <dbReference type="Proteomes" id="UP000789706"/>
    </source>
</evidence>
<evidence type="ECO:0000259" key="5">
    <source>
        <dbReference type="PROSITE" id="PS50090"/>
    </source>
</evidence>
<dbReference type="Pfam" id="PF13921">
    <property type="entry name" value="Myb_DNA-bind_6"/>
    <property type="match status" value="1"/>
</dbReference>
<dbReference type="InterPro" id="IPR028094">
    <property type="entry name" value="RTC4_C"/>
</dbReference>
<dbReference type="GO" id="GO:0003700">
    <property type="term" value="F:DNA-binding transcription factor activity"/>
    <property type="evidence" value="ECO:0007669"/>
    <property type="project" value="TreeGrafter"/>
</dbReference>
<evidence type="ECO:0000256" key="4">
    <source>
        <dbReference type="SAM" id="MobiDB-lite"/>
    </source>
</evidence>
<evidence type="ECO:0000256" key="1">
    <source>
        <dbReference type="ARBA" id="ARBA00004123"/>
    </source>
</evidence>
<dbReference type="Pfam" id="PF14474">
    <property type="entry name" value="RTC4"/>
    <property type="match status" value="1"/>
</dbReference>
<dbReference type="InterPro" id="IPR017930">
    <property type="entry name" value="Myb_dom"/>
</dbReference>
<evidence type="ECO:0000313" key="7">
    <source>
        <dbReference type="EMBL" id="CAG8523240.1"/>
    </source>
</evidence>
<dbReference type="InterPro" id="IPR051651">
    <property type="entry name" value="DMTF1_DNA-bind_reg"/>
</dbReference>
<proteinExistence type="predicted"/>
<protein>
    <submittedName>
        <fullName evidence="7">3013_t:CDS:1</fullName>
    </submittedName>
</protein>
<evidence type="ECO:0000256" key="3">
    <source>
        <dbReference type="ARBA" id="ARBA00023242"/>
    </source>
</evidence>
<feature type="domain" description="Myb-like" evidence="5">
    <location>
        <begin position="147"/>
        <end position="196"/>
    </location>
</feature>
<feature type="region of interest" description="Disordered" evidence="4">
    <location>
        <begin position="339"/>
        <end position="389"/>
    </location>
</feature>
<dbReference type="OrthoDB" id="39591at2759"/>
<dbReference type="PROSITE" id="PS51294">
    <property type="entry name" value="HTH_MYB"/>
    <property type="match status" value="1"/>
</dbReference>
<keyword evidence="3" id="KW-0539">Nucleus</keyword>
<comment type="caution">
    <text evidence="7">The sequence shown here is derived from an EMBL/GenBank/DDBJ whole genome shotgun (WGS) entry which is preliminary data.</text>
</comment>